<dbReference type="AlphaFoldDB" id="A0A9D4JZ25"/>
<name>A0A9D4JZ25_DREPO</name>
<reference evidence="1" key="2">
    <citation type="submission" date="2020-11" db="EMBL/GenBank/DDBJ databases">
        <authorList>
            <person name="McCartney M.A."/>
            <person name="Auch B."/>
            <person name="Kono T."/>
            <person name="Mallez S."/>
            <person name="Becker A."/>
            <person name="Gohl D.M."/>
            <person name="Silverstein K.A.T."/>
            <person name="Koren S."/>
            <person name="Bechman K.B."/>
            <person name="Herman A."/>
            <person name="Abrahante J.E."/>
            <person name="Garbe J."/>
        </authorList>
    </citation>
    <scope>NUCLEOTIDE SEQUENCE</scope>
    <source>
        <strain evidence="1">Duluth1</strain>
        <tissue evidence="1">Whole animal</tissue>
    </source>
</reference>
<comment type="caution">
    <text evidence="1">The sequence shown here is derived from an EMBL/GenBank/DDBJ whole genome shotgun (WGS) entry which is preliminary data.</text>
</comment>
<dbReference type="Proteomes" id="UP000828390">
    <property type="component" value="Unassembled WGS sequence"/>
</dbReference>
<sequence length="120" mass="14282">MSRYPHERIKDRNSEEVIKIDDLTVKAICGSTDKPPYIETITCNVNIVEATDVPGQPMAQVEMRQIKTAQRNDWLIERWRRAVIDKVLPNIHQYNSKEDKCMRKQFNNFKMIRKILYMEI</sequence>
<organism evidence="1 2">
    <name type="scientific">Dreissena polymorpha</name>
    <name type="common">Zebra mussel</name>
    <name type="synonym">Mytilus polymorpha</name>
    <dbReference type="NCBI Taxonomy" id="45954"/>
    <lineage>
        <taxon>Eukaryota</taxon>
        <taxon>Metazoa</taxon>
        <taxon>Spiralia</taxon>
        <taxon>Lophotrochozoa</taxon>
        <taxon>Mollusca</taxon>
        <taxon>Bivalvia</taxon>
        <taxon>Autobranchia</taxon>
        <taxon>Heteroconchia</taxon>
        <taxon>Euheterodonta</taxon>
        <taxon>Imparidentia</taxon>
        <taxon>Neoheterodontei</taxon>
        <taxon>Myida</taxon>
        <taxon>Dreissenoidea</taxon>
        <taxon>Dreissenidae</taxon>
        <taxon>Dreissena</taxon>
    </lineage>
</organism>
<accession>A0A9D4JZ25</accession>
<reference evidence="1" key="1">
    <citation type="journal article" date="2019" name="bioRxiv">
        <title>The Genome of the Zebra Mussel, Dreissena polymorpha: A Resource for Invasive Species Research.</title>
        <authorList>
            <person name="McCartney M.A."/>
            <person name="Auch B."/>
            <person name="Kono T."/>
            <person name="Mallez S."/>
            <person name="Zhang Y."/>
            <person name="Obille A."/>
            <person name="Becker A."/>
            <person name="Abrahante J.E."/>
            <person name="Garbe J."/>
            <person name="Badalamenti J.P."/>
            <person name="Herman A."/>
            <person name="Mangelson H."/>
            <person name="Liachko I."/>
            <person name="Sullivan S."/>
            <person name="Sone E.D."/>
            <person name="Koren S."/>
            <person name="Silverstein K.A.T."/>
            <person name="Beckman K.B."/>
            <person name="Gohl D.M."/>
        </authorList>
    </citation>
    <scope>NUCLEOTIDE SEQUENCE</scope>
    <source>
        <strain evidence="1">Duluth1</strain>
        <tissue evidence="1">Whole animal</tissue>
    </source>
</reference>
<evidence type="ECO:0000313" key="1">
    <source>
        <dbReference type="EMBL" id="KAH3829161.1"/>
    </source>
</evidence>
<gene>
    <name evidence="1" type="ORF">DPMN_131151</name>
</gene>
<protein>
    <submittedName>
        <fullName evidence="1">Uncharacterized protein</fullName>
    </submittedName>
</protein>
<evidence type="ECO:0000313" key="2">
    <source>
        <dbReference type="Proteomes" id="UP000828390"/>
    </source>
</evidence>
<dbReference type="EMBL" id="JAIWYP010000005">
    <property type="protein sequence ID" value="KAH3829161.1"/>
    <property type="molecule type" value="Genomic_DNA"/>
</dbReference>
<keyword evidence="2" id="KW-1185">Reference proteome</keyword>
<proteinExistence type="predicted"/>